<reference evidence="5 6" key="1">
    <citation type="journal article" date="2008" name="Proc. Natl. Acad. Sci. U.S.A.">
        <title>Niche adaptation and genome expansion in the chlorophyll d-producing cyanobacterium Acaryochloris marina.</title>
        <authorList>
            <person name="Swingley W.D."/>
            <person name="Chen M."/>
            <person name="Cheung P.C."/>
            <person name="Conrad A.L."/>
            <person name="Dejesa L.C."/>
            <person name="Hao J."/>
            <person name="Honchak B.M."/>
            <person name="Karbach L.E."/>
            <person name="Kurdoglu A."/>
            <person name="Lahiri S."/>
            <person name="Mastrian S.D."/>
            <person name="Miyashita H."/>
            <person name="Page L."/>
            <person name="Ramakrishna P."/>
            <person name="Satoh S."/>
            <person name="Sattley W.M."/>
            <person name="Shimada Y."/>
            <person name="Taylor H.L."/>
            <person name="Tomo T."/>
            <person name="Tsuchiya T."/>
            <person name="Wang Z.T."/>
            <person name="Raymond J."/>
            <person name="Mimuro M."/>
            <person name="Blankenship R.E."/>
            <person name="Touchman J.W."/>
        </authorList>
    </citation>
    <scope>NUCLEOTIDE SEQUENCE [LARGE SCALE GENOMIC DNA]</scope>
    <source>
        <strain evidence="6">MBIC 11017</strain>
    </source>
</reference>
<keyword evidence="2" id="KW-0238">DNA-binding</keyword>
<gene>
    <name evidence="5" type="ordered locus">AM1_5518</name>
</gene>
<evidence type="ECO:0000259" key="4">
    <source>
        <dbReference type="PROSITE" id="PS01124"/>
    </source>
</evidence>
<accession>B0CDZ7</accession>
<dbReference type="HOGENOM" id="CLU_1745658_0_0_3"/>
<keyword evidence="1" id="KW-0805">Transcription regulation</keyword>
<dbReference type="PANTHER" id="PTHR46796">
    <property type="entry name" value="HTH-TYPE TRANSCRIPTIONAL ACTIVATOR RHAS-RELATED"/>
    <property type="match status" value="1"/>
</dbReference>
<dbReference type="GO" id="GO:0043565">
    <property type="term" value="F:sequence-specific DNA binding"/>
    <property type="evidence" value="ECO:0007669"/>
    <property type="project" value="InterPro"/>
</dbReference>
<sequence>MGIRLRPGTQINEQKLLGNLSTGSNKLDLKDRINSFCFLNQAVAESLECLRSQPRTVSTAAKWLGITPRTLQRLITSQTGQPPRFWLQLARVRQAALALKTSTPLKDIAHIHGYSDQSHMSREIKHWFGVSPSNLTPEQYDRLMDSGYS</sequence>
<evidence type="ECO:0000256" key="3">
    <source>
        <dbReference type="ARBA" id="ARBA00023163"/>
    </source>
</evidence>
<dbReference type="InterPro" id="IPR009057">
    <property type="entry name" value="Homeodomain-like_sf"/>
</dbReference>
<keyword evidence="3" id="KW-0804">Transcription</keyword>
<dbReference type="Pfam" id="PF12833">
    <property type="entry name" value="HTH_18"/>
    <property type="match status" value="1"/>
</dbReference>
<dbReference type="SUPFAM" id="SSF46689">
    <property type="entry name" value="Homeodomain-like"/>
    <property type="match status" value="1"/>
</dbReference>
<dbReference type="Gene3D" id="1.10.10.60">
    <property type="entry name" value="Homeodomain-like"/>
    <property type="match status" value="1"/>
</dbReference>
<dbReference type="EMBL" id="CP000828">
    <property type="protein sequence ID" value="ABW30471.1"/>
    <property type="molecule type" value="Genomic_DNA"/>
</dbReference>
<keyword evidence="6" id="KW-1185">Reference proteome</keyword>
<evidence type="ECO:0000256" key="2">
    <source>
        <dbReference type="ARBA" id="ARBA00023125"/>
    </source>
</evidence>
<protein>
    <submittedName>
        <fullName evidence="5">Transcriptional regulator, AraC family</fullName>
    </submittedName>
</protein>
<evidence type="ECO:0000313" key="6">
    <source>
        <dbReference type="Proteomes" id="UP000000268"/>
    </source>
</evidence>
<dbReference type="GO" id="GO:0003700">
    <property type="term" value="F:DNA-binding transcription factor activity"/>
    <property type="evidence" value="ECO:0007669"/>
    <property type="project" value="InterPro"/>
</dbReference>
<feature type="domain" description="HTH araC/xylS-type" evidence="4">
    <location>
        <begin position="41"/>
        <end position="138"/>
    </location>
</feature>
<evidence type="ECO:0000313" key="5">
    <source>
        <dbReference type="EMBL" id="ABW30471.1"/>
    </source>
</evidence>
<dbReference type="eggNOG" id="COG2207">
    <property type="taxonomic scope" value="Bacteria"/>
</dbReference>
<organism evidence="5 6">
    <name type="scientific">Acaryochloris marina (strain MBIC 11017)</name>
    <dbReference type="NCBI Taxonomy" id="329726"/>
    <lineage>
        <taxon>Bacteria</taxon>
        <taxon>Bacillati</taxon>
        <taxon>Cyanobacteriota</taxon>
        <taxon>Cyanophyceae</taxon>
        <taxon>Acaryochloridales</taxon>
        <taxon>Acaryochloridaceae</taxon>
        <taxon>Acaryochloris</taxon>
    </lineage>
</organism>
<dbReference type="Proteomes" id="UP000000268">
    <property type="component" value="Chromosome"/>
</dbReference>
<evidence type="ECO:0000256" key="1">
    <source>
        <dbReference type="ARBA" id="ARBA00023015"/>
    </source>
</evidence>
<dbReference type="InterPro" id="IPR018060">
    <property type="entry name" value="HTH_AraC"/>
</dbReference>
<dbReference type="PROSITE" id="PS01124">
    <property type="entry name" value="HTH_ARAC_FAMILY_2"/>
    <property type="match status" value="1"/>
</dbReference>
<dbReference type="SMART" id="SM00342">
    <property type="entry name" value="HTH_ARAC"/>
    <property type="match status" value="1"/>
</dbReference>
<dbReference type="AlphaFoldDB" id="B0CDZ7"/>
<name>B0CDZ7_ACAM1</name>
<dbReference type="STRING" id="329726.AM1_5518"/>
<dbReference type="KEGG" id="amr:AM1_5518"/>
<dbReference type="InterPro" id="IPR050204">
    <property type="entry name" value="AraC_XylS_family_regulators"/>
</dbReference>
<proteinExistence type="predicted"/>